<sequence>MDAVAAAATSAPLTSAPLARFLRPADPQLSACHDALWDLKHAIALQCVFVAGVCRRLREIGTDTSAAQTNKAPDQRAKELIVGIIGGGVIGGVVGHALVDAGLPAASVLMSTRSPRRQKELTARGVNVVFDNAAVASRARLLIIAVLPGQQLQDVARTARPGPNTLVLSLVGSTPLAKMRSLLGVPNVIGSAADATLPLLIEAQSQRAMEMEEMAEEQLAAIGGPLSAVAALGGRLPDGQVLRLAATGFAPRMGAVTAVLSALPVILTDFEFPMAIARSLCQVAYFGKLSRDALASIAADVATYESKVEAGGAERLRDHRALEAADGSEEHYQDVLLRARAAFEARCAGARPEGELPA</sequence>
<reference evidence="4" key="1">
    <citation type="journal article" date="2015" name="PLoS Genet.">
        <title>Genome Sequence and Transcriptome Analyses of Chrysochromulina tobin: Metabolic Tools for Enhanced Algal Fitness in the Prominent Order Prymnesiales (Haptophyceae).</title>
        <authorList>
            <person name="Hovde B.T."/>
            <person name="Deodato C.R."/>
            <person name="Hunsperger H.M."/>
            <person name="Ryken S.A."/>
            <person name="Yost W."/>
            <person name="Jha R.K."/>
            <person name="Patterson J."/>
            <person name="Monnat R.J. Jr."/>
            <person name="Barlow S.B."/>
            <person name="Starkenburg S.R."/>
            <person name="Cattolico R.A."/>
        </authorList>
    </citation>
    <scope>NUCLEOTIDE SEQUENCE</scope>
    <source>
        <strain evidence="4">CCMP291</strain>
    </source>
</reference>
<dbReference type="EMBL" id="JWZX01002504">
    <property type="protein sequence ID" value="KOO28851.1"/>
    <property type="molecule type" value="Genomic_DNA"/>
</dbReference>
<evidence type="ECO:0000313" key="4">
    <source>
        <dbReference type="Proteomes" id="UP000037460"/>
    </source>
</evidence>
<comment type="similarity">
    <text evidence="1">Belongs to the pyrroline-5-carboxylate reductase family.</text>
</comment>
<proteinExistence type="inferred from homology"/>
<dbReference type="InterPro" id="IPR036291">
    <property type="entry name" value="NAD(P)-bd_dom_sf"/>
</dbReference>
<dbReference type="InterPro" id="IPR028939">
    <property type="entry name" value="P5C_Rdtase_cat_N"/>
</dbReference>
<evidence type="ECO:0000313" key="3">
    <source>
        <dbReference type="EMBL" id="KOO28851.1"/>
    </source>
</evidence>
<keyword evidence="4" id="KW-1185">Reference proteome</keyword>
<dbReference type="Pfam" id="PF03807">
    <property type="entry name" value="F420_oxidored"/>
    <property type="match status" value="1"/>
</dbReference>
<dbReference type="GO" id="GO:0004735">
    <property type="term" value="F:pyrroline-5-carboxylate reductase activity"/>
    <property type="evidence" value="ECO:0007669"/>
    <property type="project" value="TreeGrafter"/>
</dbReference>
<evidence type="ECO:0000259" key="2">
    <source>
        <dbReference type="Pfam" id="PF03807"/>
    </source>
</evidence>
<dbReference type="SUPFAM" id="SSF51735">
    <property type="entry name" value="NAD(P)-binding Rossmann-fold domains"/>
    <property type="match status" value="1"/>
</dbReference>
<dbReference type="AlphaFoldDB" id="A0A0M0JQH4"/>
<dbReference type="Proteomes" id="UP000037460">
    <property type="component" value="Unassembled WGS sequence"/>
</dbReference>
<organism evidence="3 4">
    <name type="scientific">Chrysochromulina tobinii</name>
    <dbReference type="NCBI Taxonomy" id="1460289"/>
    <lineage>
        <taxon>Eukaryota</taxon>
        <taxon>Haptista</taxon>
        <taxon>Haptophyta</taxon>
        <taxon>Prymnesiophyceae</taxon>
        <taxon>Prymnesiales</taxon>
        <taxon>Chrysochromulinaceae</taxon>
        <taxon>Chrysochromulina</taxon>
    </lineage>
</organism>
<dbReference type="PANTHER" id="PTHR11645">
    <property type="entry name" value="PYRROLINE-5-CARBOXYLATE REDUCTASE"/>
    <property type="match status" value="1"/>
</dbReference>
<protein>
    <recommendedName>
        <fullName evidence="2">Pyrroline-5-carboxylate reductase catalytic N-terminal domain-containing protein</fullName>
    </recommendedName>
</protein>
<dbReference type="GO" id="GO:0055129">
    <property type="term" value="P:L-proline biosynthetic process"/>
    <property type="evidence" value="ECO:0007669"/>
    <property type="project" value="TreeGrafter"/>
</dbReference>
<dbReference type="Gene3D" id="3.40.50.720">
    <property type="entry name" value="NAD(P)-binding Rossmann-like Domain"/>
    <property type="match status" value="1"/>
</dbReference>
<comment type="caution">
    <text evidence="3">The sequence shown here is derived from an EMBL/GenBank/DDBJ whole genome shotgun (WGS) entry which is preliminary data.</text>
</comment>
<accession>A0A0M0JQH4</accession>
<evidence type="ECO:0000256" key="1">
    <source>
        <dbReference type="ARBA" id="ARBA00005525"/>
    </source>
</evidence>
<dbReference type="PANTHER" id="PTHR11645:SF58">
    <property type="entry name" value="NADP-DEPENDENT OXIDOREDUCTASE DOMAIN-CONTAINING PROTEIN 1"/>
    <property type="match status" value="1"/>
</dbReference>
<dbReference type="OrthoDB" id="195672at2759"/>
<name>A0A0M0JQH4_9EUKA</name>
<gene>
    <name evidence="3" type="ORF">Ctob_012348</name>
</gene>
<feature type="domain" description="Pyrroline-5-carboxylate reductase catalytic N-terminal" evidence="2">
    <location>
        <begin position="82"/>
        <end position="168"/>
    </location>
</feature>